<keyword evidence="5 7" id="KW-0687">Ribonucleoprotein</keyword>
<dbReference type="InterPro" id="IPR014721">
    <property type="entry name" value="Ribsml_uS5_D2-typ_fold_subgr"/>
</dbReference>
<dbReference type="InterPro" id="IPR005712">
    <property type="entry name" value="Ribosomal_uS5_bac-type"/>
</dbReference>
<evidence type="ECO:0000256" key="7">
    <source>
        <dbReference type="HAMAP-Rule" id="MF_01307"/>
    </source>
</evidence>
<dbReference type="NCBIfam" id="TIGR01021">
    <property type="entry name" value="rpsE_bact"/>
    <property type="match status" value="1"/>
</dbReference>
<dbReference type="Pfam" id="PF03719">
    <property type="entry name" value="Ribosomal_S5_C"/>
    <property type="match status" value="1"/>
</dbReference>
<comment type="function">
    <text evidence="7">With S4 and S12 plays an important role in translational accuracy.</text>
</comment>
<name>A0ABY3PIM2_9CYAN</name>
<protein>
    <recommendedName>
        <fullName evidence="6 7">Small ribosomal subunit protein uS5</fullName>
    </recommendedName>
</protein>
<comment type="function">
    <text evidence="7">Located at the back of the 30S subunit body where it stabilizes the conformation of the head with respect to the body.</text>
</comment>
<dbReference type="SUPFAM" id="SSF54768">
    <property type="entry name" value="dsRNA-binding domain-like"/>
    <property type="match status" value="1"/>
</dbReference>
<evidence type="ECO:0000256" key="2">
    <source>
        <dbReference type="ARBA" id="ARBA00022730"/>
    </source>
</evidence>
<sequence length="220" mass="22626">MPPQQQRGRGRGRGPGGPGGPGPEQAPEDPDRESGGERRRGRGRGAGRGGGDKAERAQAETEFQERVVQIRRVTKVVKGGKKLSFRAVIVVGDGNGRVGVGVGKANDVIGAVKKGVSDARKALIRVPLNKINSIPHPMSGTSGAANVFLKPASGGTGVIAGGAVRTVLELAGIKNVLAKSLGSKSPLNNARAAADALSRLRTLSEVASERGVPVSNLWSR</sequence>
<dbReference type="RefSeq" id="WP_418886905.1">
    <property type="nucleotide sequence ID" value="NZ_CP063845.1"/>
</dbReference>
<dbReference type="EMBL" id="CP063845">
    <property type="protein sequence ID" value="UFP93520.1"/>
    <property type="molecule type" value="Genomic_DNA"/>
</dbReference>
<dbReference type="SUPFAM" id="SSF54211">
    <property type="entry name" value="Ribosomal protein S5 domain 2-like"/>
    <property type="match status" value="1"/>
</dbReference>
<evidence type="ECO:0000313" key="11">
    <source>
        <dbReference type="EMBL" id="UFP93520.1"/>
    </source>
</evidence>
<dbReference type="Proteomes" id="UP001054846">
    <property type="component" value="Chromosome"/>
</dbReference>
<gene>
    <name evidence="7 11" type="primary">rpsE</name>
    <name evidence="7" type="synonym">rps5</name>
    <name evidence="11" type="ORF">ISF26_17240</name>
</gene>
<evidence type="ECO:0000256" key="4">
    <source>
        <dbReference type="ARBA" id="ARBA00022980"/>
    </source>
</evidence>
<comment type="similarity">
    <text evidence="1 7 8">Belongs to the universal ribosomal protein uS5 family.</text>
</comment>
<dbReference type="Gene3D" id="3.30.160.20">
    <property type="match status" value="1"/>
</dbReference>
<dbReference type="InterPro" id="IPR005324">
    <property type="entry name" value="Ribosomal_uS5_C"/>
</dbReference>
<comment type="domain">
    <text evidence="7">The N-terminal domain interacts with the head of the 30S subunit; the C-terminal domain interacts with the body and contacts protein S4. The interaction surface between S4 and S5 is involved in control of translational fidelity.</text>
</comment>
<organism evidence="11 12">
    <name type="scientific">Gloeobacter morelensis MG652769</name>
    <dbReference type="NCBI Taxonomy" id="2781736"/>
    <lineage>
        <taxon>Bacteria</taxon>
        <taxon>Bacillati</taxon>
        <taxon>Cyanobacteriota</taxon>
        <taxon>Cyanophyceae</taxon>
        <taxon>Gloeobacterales</taxon>
        <taxon>Gloeobacteraceae</taxon>
        <taxon>Gloeobacter</taxon>
        <taxon>Gloeobacter morelensis</taxon>
    </lineage>
</organism>
<dbReference type="Pfam" id="PF00333">
    <property type="entry name" value="Ribosomal_S5"/>
    <property type="match status" value="1"/>
</dbReference>
<evidence type="ECO:0000256" key="1">
    <source>
        <dbReference type="ARBA" id="ARBA00008945"/>
    </source>
</evidence>
<dbReference type="InterPro" id="IPR000851">
    <property type="entry name" value="Ribosomal_uS5"/>
</dbReference>
<dbReference type="PROSITE" id="PS00585">
    <property type="entry name" value="RIBOSOMAL_S5"/>
    <property type="match status" value="1"/>
</dbReference>
<feature type="region of interest" description="Disordered" evidence="9">
    <location>
        <begin position="1"/>
        <end position="63"/>
    </location>
</feature>
<dbReference type="PANTHER" id="PTHR48277:SF1">
    <property type="entry name" value="MITOCHONDRIAL RIBOSOMAL PROTEIN S5"/>
    <property type="match status" value="1"/>
</dbReference>
<dbReference type="PANTHER" id="PTHR48277">
    <property type="entry name" value="MITOCHONDRIAL RIBOSOMAL PROTEIN S5"/>
    <property type="match status" value="1"/>
</dbReference>
<proteinExistence type="inferred from homology"/>
<evidence type="ECO:0000256" key="3">
    <source>
        <dbReference type="ARBA" id="ARBA00022884"/>
    </source>
</evidence>
<comment type="subunit">
    <text evidence="7">Part of the 30S ribosomal subunit. Contacts proteins S4 and S8.</text>
</comment>
<dbReference type="HAMAP" id="MF_01307_B">
    <property type="entry name" value="Ribosomal_uS5_B"/>
    <property type="match status" value="1"/>
</dbReference>
<keyword evidence="12" id="KW-1185">Reference proteome</keyword>
<keyword evidence="3 7" id="KW-0694">RNA-binding</keyword>
<evidence type="ECO:0000259" key="10">
    <source>
        <dbReference type="PROSITE" id="PS50881"/>
    </source>
</evidence>
<dbReference type="InterPro" id="IPR018192">
    <property type="entry name" value="Ribosomal_uS5_N_CS"/>
</dbReference>
<dbReference type="InterPro" id="IPR020568">
    <property type="entry name" value="Ribosomal_Su5_D2-typ_SF"/>
</dbReference>
<keyword evidence="4 7" id="KW-0689">Ribosomal protein</keyword>
<dbReference type="InterPro" id="IPR013810">
    <property type="entry name" value="Ribosomal_uS5_N"/>
</dbReference>
<evidence type="ECO:0000313" key="12">
    <source>
        <dbReference type="Proteomes" id="UP001054846"/>
    </source>
</evidence>
<feature type="compositionally biased region" description="Basic and acidic residues" evidence="9">
    <location>
        <begin position="50"/>
        <end position="63"/>
    </location>
</feature>
<reference evidence="11 12" key="1">
    <citation type="journal article" date="2021" name="Genome Biol. Evol.">
        <title>Complete Genome Sequencing of a Novel Gloeobacter Species from a Waterfall Cave in Mexico.</title>
        <authorList>
            <person name="Saw J.H."/>
            <person name="Cardona T."/>
            <person name="Montejano G."/>
        </authorList>
    </citation>
    <scope>NUCLEOTIDE SEQUENCE [LARGE SCALE GENOMIC DNA]</scope>
    <source>
        <strain evidence="11">MG652769</strain>
    </source>
</reference>
<feature type="domain" description="S5 DRBM" evidence="10">
    <location>
        <begin position="63"/>
        <end position="126"/>
    </location>
</feature>
<keyword evidence="2 7" id="KW-0699">rRNA-binding</keyword>
<accession>A0ABY3PIM2</accession>
<evidence type="ECO:0000256" key="6">
    <source>
        <dbReference type="ARBA" id="ARBA00035255"/>
    </source>
</evidence>
<evidence type="ECO:0000256" key="8">
    <source>
        <dbReference type="RuleBase" id="RU003823"/>
    </source>
</evidence>
<evidence type="ECO:0000256" key="5">
    <source>
        <dbReference type="ARBA" id="ARBA00023274"/>
    </source>
</evidence>
<evidence type="ECO:0000256" key="9">
    <source>
        <dbReference type="SAM" id="MobiDB-lite"/>
    </source>
</evidence>
<dbReference type="PROSITE" id="PS50881">
    <property type="entry name" value="S5_DSRBD"/>
    <property type="match status" value="1"/>
</dbReference>
<dbReference type="Gene3D" id="3.30.230.10">
    <property type="match status" value="1"/>
</dbReference>
<dbReference type="GO" id="GO:0005840">
    <property type="term" value="C:ribosome"/>
    <property type="evidence" value="ECO:0007669"/>
    <property type="project" value="UniProtKB-KW"/>
</dbReference>